<proteinExistence type="predicted"/>
<evidence type="ECO:0000313" key="1">
    <source>
        <dbReference type="Proteomes" id="UP000694863"/>
    </source>
</evidence>
<name>A0AC55CMX9_ECHTE</name>
<dbReference type="RefSeq" id="XP_045141555.1">
    <property type="nucleotide sequence ID" value="XM_045285620.1"/>
</dbReference>
<sequence length="402" mass="44740">MWEKASALQAEVEGLAVRLDAPCKWVTLGPAHSIPPQADFPTTVGLLAAEEGGGLELEGEKEKKGKVFHIDTNALHVPRDGAEVMSPLKNGMIEDWECFRAILDHTYSKHVKSEPNLHPVLMSEAPWNTRAKREKLTELMFEQYNIPAFFLCKTAVLTAFANGRSTGLVLDSGATHTTAIPVHDGYVLQQGIVKSPLAGDFISMQCRELFQEMAIDIIPPYMIAAKEPVREGAPPNWKKKEKLPQVSKSWHNYMCNEVIQDFQASVLQVSDSPYDEQVAAQMPTVHYEMPNGYNTDYGAERLRIPEGLFDPSNVKGLYGSVIVTGGNTLLQGFTDRLNRELSQKTPPSMRLKLIASNSTMERKFSPWIGGSILASLGTFQQMWISKQEYEEGGKQCVERKCP</sequence>
<gene>
    <name evidence="2" type="primary">ACTL6B</name>
</gene>
<reference evidence="2" key="1">
    <citation type="submission" date="2025-08" db="UniProtKB">
        <authorList>
            <consortium name="RefSeq"/>
        </authorList>
    </citation>
    <scope>IDENTIFICATION</scope>
</reference>
<protein>
    <submittedName>
        <fullName evidence="2">Actin-like protein 6B isoform X3</fullName>
    </submittedName>
</protein>
<keyword evidence="1" id="KW-1185">Reference proteome</keyword>
<dbReference type="Proteomes" id="UP000694863">
    <property type="component" value="Unplaced"/>
</dbReference>
<accession>A0AC55CMX9</accession>
<evidence type="ECO:0000313" key="2">
    <source>
        <dbReference type="RefSeq" id="XP_045141555.1"/>
    </source>
</evidence>
<organism evidence="1 2">
    <name type="scientific">Echinops telfairi</name>
    <name type="common">Lesser hedgehog tenrec</name>
    <dbReference type="NCBI Taxonomy" id="9371"/>
    <lineage>
        <taxon>Eukaryota</taxon>
        <taxon>Metazoa</taxon>
        <taxon>Chordata</taxon>
        <taxon>Craniata</taxon>
        <taxon>Vertebrata</taxon>
        <taxon>Euteleostomi</taxon>
        <taxon>Mammalia</taxon>
        <taxon>Eutheria</taxon>
        <taxon>Afrotheria</taxon>
        <taxon>Tenrecidae</taxon>
        <taxon>Tenrecinae</taxon>
        <taxon>Echinops</taxon>
    </lineage>
</organism>